<feature type="transmembrane region" description="Helical" evidence="1">
    <location>
        <begin position="6"/>
        <end position="26"/>
    </location>
</feature>
<dbReference type="Proteomes" id="UP000702544">
    <property type="component" value="Unassembled WGS sequence"/>
</dbReference>
<name>A0AAE4Z850_9BACT</name>
<sequence length="179" mass="19880">MLKWLGIIAGVVIGIAVIIWVVGMLLPPGHVATASITLRQPADSVWTVIRDFASYPEWWGNASAVNRDTDREAEVWVLEDPRGGRLPIEVVESDPPRRLITRIAADEALPFGGTWTYEIEPADGTVTVTVTEQGEVYNPIFRFFSRFIFGHYTTIESYLQGLAARFGEEASITRESAGR</sequence>
<dbReference type="InterPro" id="IPR019587">
    <property type="entry name" value="Polyketide_cyclase/dehydratase"/>
</dbReference>
<evidence type="ECO:0000313" key="3">
    <source>
        <dbReference type="Proteomes" id="UP000702544"/>
    </source>
</evidence>
<keyword evidence="1" id="KW-0472">Membrane</keyword>
<dbReference type="InterPro" id="IPR023393">
    <property type="entry name" value="START-like_dom_sf"/>
</dbReference>
<protein>
    <submittedName>
        <fullName evidence="2">SRPBCC family protein</fullName>
    </submittedName>
</protein>
<accession>A0AAE4Z850</accession>
<proteinExistence type="predicted"/>
<comment type="caution">
    <text evidence="2">The sequence shown here is derived from an EMBL/GenBank/DDBJ whole genome shotgun (WGS) entry which is preliminary data.</text>
</comment>
<keyword evidence="1" id="KW-0812">Transmembrane</keyword>
<dbReference type="AlphaFoldDB" id="A0AAE4Z850"/>
<reference evidence="2 3" key="1">
    <citation type="submission" date="2020-01" db="EMBL/GenBank/DDBJ databases">
        <title>Genomes assembled from Gulf of Kutch pelagic sediment metagenomes.</title>
        <authorList>
            <person name="Chandrashekar M."/>
            <person name="Mahajan M.S."/>
            <person name="Dave K.J."/>
            <person name="Vatsa P."/>
            <person name="Nathani N.M."/>
        </authorList>
    </citation>
    <scope>NUCLEOTIDE SEQUENCE [LARGE SCALE GENOMIC DNA]</scope>
    <source>
        <strain evidence="2">KS3-K002</strain>
    </source>
</reference>
<keyword evidence="1" id="KW-1133">Transmembrane helix</keyword>
<dbReference type="Gene3D" id="3.30.530.20">
    <property type="match status" value="1"/>
</dbReference>
<dbReference type="EMBL" id="JAACAK010000041">
    <property type="protein sequence ID" value="NIR74442.1"/>
    <property type="molecule type" value="Genomic_DNA"/>
</dbReference>
<dbReference type="SUPFAM" id="SSF55961">
    <property type="entry name" value="Bet v1-like"/>
    <property type="match status" value="1"/>
</dbReference>
<dbReference type="CDD" id="cd07812">
    <property type="entry name" value="SRPBCC"/>
    <property type="match status" value="1"/>
</dbReference>
<evidence type="ECO:0000313" key="2">
    <source>
        <dbReference type="EMBL" id="NIR74442.1"/>
    </source>
</evidence>
<dbReference type="Pfam" id="PF10604">
    <property type="entry name" value="Polyketide_cyc2"/>
    <property type="match status" value="1"/>
</dbReference>
<gene>
    <name evidence="2" type="ORF">GWO12_04940</name>
</gene>
<evidence type="ECO:0000256" key="1">
    <source>
        <dbReference type="SAM" id="Phobius"/>
    </source>
</evidence>
<organism evidence="2 3">
    <name type="scientific">Candidatus Kutchimonas denitrificans</name>
    <dbReference type="NCBI Taxonomy" id="3056748"/>
    <lineage>
        <taxon>Bacteria</taxon>
        <taxon>Pseudomonadati</taxon>
        <taxon>Gemmatimonadota</taxon>
        <taxon>Gemmatimonadia</taxon>
        <taxon>Candidatus Palauibacterales</taxon>
        <taxon>Candidatus Palauibacteraceae</taxon>
        <taxon>Candidatus Kutchimonas</taxon>
    </lineage>
</organism>